<keyword evidence="1" id="KW-0812">Transmembrane</keyword>
<feature type="transmembrane region" description="Helical" evidence="1">
    <location>
        <begin position="20"/>
        <end position="41"/>
    </location>
</feature>
<name>A0A6C0AY53_9ZZZZ</name>
<organism evidence="2">
    <name type="scientific">viral metagenome</name>
    <dbReference type="NCBI Taxonomy" id="1070528"/>
    <lineage>
        <taxon>unclassified sequences</taxon>
        <taxon>metagenomes</taxon>
        <taxon>organismal metagenomes</taxon>
    </lineage>
</organism>
<reference evidence="2" key="1">
    <citation type="journal article" date="2020" name="Nature">
        <title>Giant virus diversity and host interactions through global metagenomics.</title>
        <authorList>
            <person name="Schulz F."/>
            <person name="Roux S."/>
            <person name="Paez-Espino D."/>
            <person name="Jungbluth S."/>
            <person name="Walsh D.A."/>
            <person name="Denef V.J."/>
            <person name="McMahon K.D."/>
            <person name="Konstantinidis K.T."/>
            <person name="Eloe-Fadrosh E.A."/>
            <person name="Kyrpides N.C."/>
            <person name="Woyke T."/>
        </authorList>
    </citation>
    <scope>NUCLEOTIDE SEQUENCE</scope>
    <source>
        <strain evidence="2">GVMAG-S-ERX556022-25</strain>
    </source>
</reference>
<evidence type="ECO:0000313" key="2">
    <source>
        <dbReference type="EMBL" id="QHS84712.1"/>
    </source>
</evidence>
<protein>
    <recommendedName>
        <fullName evidence="3">EF-hand domain-containing protein</fullName>
    </recommendedName>
</protein>
<dbReference type="AlphaFoldDB" id="A0A6C0AY53"/>
<accession>A0A6C0AY53</accession>
<keyword evidence="1" id="KW-1133">Transmembrane helix</keyword>
<feature type="transmembrane region" description="Helical" evidence="1">
    <location>
        <begin position="61"/>
        <end position="87"/>
    </location>
</feature>
<sequence>MVKKLLYNNLNTLRTKLNAISNNKFFIGLAILILNIGSRYVELNISKSQEAYIRNTISREIFLFTVVFVGTRDIITALIMTATLVILSDTVFNVNSKYCMIPEKYKKLEDVIDRNKDNYISDKEIDHARKILYKANIQNKRSELSDTNYFHSNI</sequence>
<keyword evidence="1" id="KW-0472">Membrane</keyword>
<proteinExistence type="predicted"/>
<dbReference type="InterPro" id="IPR018247">
    <property type="entry name" value="EF_Hand_1_Ca_BS"/>
</dbReference>
<evidence type="ECO:0008006" key="3">
    <source>
        <dbReference type="Google" id="ProtNLM"/>
    </source>
</evidence>
<dbReference type="EMBL" id="MN738811">
    <property type="protein sequence ID" value="QHS84712.1"/>
    <property type="molecule type" value="Genomic_DNA"/>
</dbReference>
<evidence type="ECO:0000256" key="1">
    <source>
        <dbReference type="SAM" id="Phobius"/>
    </source>
</evidence>
<dbReference type="PROSITE" id="PS00018">
    <property type="entry name" value="EF_HAND_1"/>
    <property type="match status" value="1"/>
</dbReference>